<keyword evidence="6" id="KW-1185">Reference proteome</keyword>
<dbReference type="InterPro" id="IPR023187">
    <property type="entry name" value="Tscrpt_reg_MarR-type_CS"/>
</dbReference>
<dbReference type="eggNOG" id="arCOG03177">
    <property type="taxonomic scope" value="Archaea"/>
</dbReference>
<evidence type="ECO:0000256" key="2">
    <source>
        <dbReference type="ARBA" id="ARBA00023125"/>
    </source>
</evidence>
<evidence type="ECO:0000313" key="5">
    <source>
        <dbReference type="EMBL" id="ACL17575.1"/>
    </source>
</evidence>
<feature type="domain" description="HTH marR-type" evidence="4">
    <location>
        <begin position="1"/>
        <end position="133"/>
    </location>
</feature>
<dbReference type="STRING" id="521011.Mpal_2289"/>
<keyword evidence="1" id="KW-0805">Transcription regulation</keyword>
<dbReference type="PROSITE" id="PS50995">
    <property type="entry name" value="HTH_MARR_2"/>
    <property type="match status" value="1"/>
</dbReference>
<dbReference type="Gene3D" id="1.10.10.10">
    <property type="entry name" value="Winged helix-like DNA-binding domain superfamily/Winged helix DNA-binding domain"/>
    <property type="match status" value="1"/>
</dbReference>
<dbReference type="SUPFAM" id="SSF46785">
    <property type="entry name" value="Winged helix' DNA-binding domain"/>
    <property type="match status" value="1"/>
</dbReference>
<dbReference type="PROSITE" id="PS01117">
    <property type="entry name" value="HTH_MARR_1"/>
    <property type="match status" value="1"/>
</dbReference>
<evidence type="ECO:0000313" key="6">
    <source>
        <dbReference type="Proteomes" id="UP000002457"/>
    </source>
</evidence>
<dbReference type="Pfam" id="PF01047">
    <property type="entry name" value="MarR"/>
    <property type="match status" value="1"/>
</dbReference>
<dbReference type="PRINTS" id="PR00598">
    <property type="entry name" value="HTHMARR"/>
</dbReference>
<evidence type="ECO:0000259" key="4">
    <source>
        <dbReference type="PROSITE" id="PS50995"/>
    </source>
</evidence>
<dbReference type="SMART" id="SM00347">
    <property type="entry name" value="HTH_MARR"/>
    <property type="match status" value="1"/>
</dbReference>
<dbReference type="GO" id="GO:0003700">
    <property type="term" value="F:DNA-binding transcription factor activity"/>
    <property type="evidence" value="ECO:0007669"/>
    <property type="project" value="InterPro"/>
</dbReference>
<dbReference type="InterPro" id="IPR000835">
    <property type="entry name" value="HTH_MarR-typ"/>
</dbReference>
<dbReference type="HOGENOM" id="CLU_083287_18_0_2"/>
<dbReference type="Proteomes" id="UP000002457">
    <property type="component" value="Chromosome"/>
</dbReference>
<keyword evidence="3" id="KW-0804">Transcription</keyword>
<dbReference type="InterPro" id="IPR036390">
    <property type="entry name" value="WH_DNA-bd_sf"/>
</dbReference>
<gene>
    <name evidence="5" type="ordered locus">Mpal_2289</name>
</gene>
<dbReference type="InterPro" id="IPR036388">
    <property type="entry name" value="WH-like_DNA-bd_sf"/>
</dbReference>
<evidence type="ECO:0000256" key="1">
    <source>
        <dbReference type="ARBA" id="ARBA00023015"/>
    </source>
</evidence>
<dbReference type="GO" id="GO:0003677">
    <property type="term" value="F:DNA binding"/>
    <property type="evidence" value="ECO:0007669"/>
    <property type="project" value="UniProtKB-KW"/>
</dbReference>
<proteinExistence type="predicted"/>
<protein>
    <submittedName>
        <fullName evidence="5">Transcriptional regulator, MarR family</fullName>
    </submittedName>
</protein>
<dbReference type="AlphaFoldDB" id="B8GE74"/>
<sequence length="141" mass="16547">MKNLSKYISVAHRRAQMFYTEHLKKLELSSGQYMFIVCICENVAQTQDELSQRLIIDKGTVAKVLPQLETNGFITKVVNPEDRRELKIYPTNKALAVYPEILEIRDAWHRKMTENFSDLERDVFEKLLENVMENAIEHCKD</sequence>
<dbReference type="EMBL" id="CP001338">
    <property type="protein sequence ID" value="ACL17575.1"/>
    <property type="molecule type" value="Genomic_DNA"/>
</dbReference>
<reference evidence="5 6" key="1">
    <citation type="journal article" date="2015" name="Genome Announc.">
        <title>Complete Genome Sequence of Methanosphaerula palustris E1-9CT, a Hydrogenotrophic Methanogen Isolated from a Minerotrophic Fen Peatland.</title>
        <authorList>
            <person name="Cadillo-Quiroz H."/>
            <person name="Browne P."/>
            <person name="Kyrpides N."/>
            <person name="Woyke T."/>
            <person name="Goodwin L."/>
            <person name="Detter C."/>
            <person name="Yavitt J.B."/>
            <person name="Zinder S.H."/>
        </authorList>
    </citation>
    <scope>NUCLEOTIDE SEQUENCE [LARGE SCALE GENOMIC DNA]</scope>
    <source>
        <strain evidence="6">ATCC BAA-1556 / DSM 19958 / E1-9c</strain>
    </source>
</reference>
<organism evidence="5 6">
    <name type="scientific">Methanosphaerula palustris (strain ATCC BAA-1556 / DSM 19958 / E1-9c)</name>
    <dbReference type="NCBI Taxonomy" id="521011"/>
    <lineage>
        <taxon>Archaea</taxon>
        <taxon>Methanobacteriati</taxon>
        <taxon>Methanobacteriota</taxon>
        <taxon>Stenosarchaea group</taxon>
        <taxon>Methanomicrobia</taxon>
        <taxon>Methanomicrobiales</taxon>
        <taxon>Methanoregulaceae</taxon>
        <taxon>Methanosphaerula</taxon>
    </lineage>
</organism>
<name>B8GE74_METPE</name>
<evidence type="ECO:0000256" key="3">
    <source>
        <dbReference type="ARBA" id="ARBA00023163"/>
    </source>
</evidence>
<keyword evidence="2" id="KW-0238">DNA-binding</keyword>
<dbReference type="KEGG" id="mpl:Mpal_2289"/>
<accession>B8GE74</accession>
<dbReference type="PANTHER" id="PTHR42756:SF2">
    <property type="entry name" value="MARR FAMILY REGULATORY PROTEIN"/>
    <property type="match status" value="1"/>
</dbReference>
<dbReference type="PANTHER" id="PTHR42756">
    <property type="entry name" value="TRANSCRIPTIONAL REGULATOR, MARR"/>
    <property type="match status" value="1"/>
</dbReference>